<reference evidence="2" key="1">
    <citation type="submission" date="2021-02" db="EMBL/GenBank/DDBJ databases">
        <authorList>
            <person name="Nowell W R."/>
        </authorList>
    </citation>
    <scope>NUCLEOTIDE SEQUENCE</scope>
    <source>
        <strain evidence="2">Ploen Becks lab</strain>
    </source>
</reference>
<dbReference type="InterPro" id="IPR043502">
    <property type="entry name" value="DNA/RNA_pol_sf"/>
</dbReference>
<evidence type="ECO:0000259" key="1">
    <source>
        <dbReference type="PROSITE" id="PS50878"/>
    </source>
</evidence>
<dbReference type="OrthoDB" id="416119at2759"/>
<evidence type="ECO:0000313" key="3">
    <source>
        <dbReference type="Proteomes" id="UP000663879"/>
    </source>
</evidence>
<gene>
    <name evidence="2" type="ORF">OXX778_LOCUS15223</name>
</gene>
<keyword evidence="3" id="KW-1185">Reference proteome</keyword>
<proteinExistence type="predicted"/>
<dbReference type="Proteomes" id="UP000663879">
    <property type="component" value="Unassembled WGS sequence"/>
</dbReference>
<organism evidence="2 3">
    <name type="scientific">Brachionus calyciflorus</name>
    <dbReference type="NCBI Taxonomy" id="104777"/>
    <lineage>
        <taxon>Eukaryota</taxon>
        <taxon>Metazoa</taxon>
        <taxon>Spiralia</taxon>
        <taxon>Gnathifera</taxon>
        <taxon>Rotifera</taxon>
        <taxon>Eurotatoria</taxon>
        <taxon>Monogononta</taxon>
        <taxon>Pseudotrocha</taxon>
        <taxon>Ploima</taxon>
        <taxon>Brachionidae</taxon>
        <taxon>Brachionus</taxon>
    </lineage>
</organism>
<dbReference type="PROSITE" id="PS50878">
    <property type="entry name" value="RT_POL"/>
    <property type="match status" value="1"/>
</dbReference>
<evidence type="ECO:0000313" key="2">
    <source>
        <dbReference type="EMBL" id="CAF0977091.1"/>
    </source>
</evidence>
<dbReference type="EMBL" id="CAJNOC010003311">
    <property type="protein sequence ID" value="CAF0977091.1"/>
    <property type="molecule type" value="Genomic_DNA"/>
</dbReference>
<name>A0A814F607_9BILA</name>
<protein>
    <recommendedName>
        <fullName evidence="1">Reverse transcriptase domain-containing protein</fullName>
    </recommendedName>
</protein>
<feature type="domain" description="Reverse transcriptase" evidence="1">
    <location>
        <begin position="1"/>
        <end position="115"/>
    </location>
</feature>
<dbReference type="PANTHER" id="PTHR31635:SF196">
    <property type="entry name" value="REVERSE TRANSCRIPTASE DOMAIN-CONTAINING PROTEIN-RELATED"/>
    <property type="match status" value="1"/>
</dbReference>
<dbReference type="InterPro" id="IPR000477">
    <property type="entry name" value="RT_dom"/>
</dbReference>
<dbReference type="SUPFAM" id="SSF56672">
    <property type="entry name" value="DNA/RNA polymerases"/>
    <property type="match status" value="1"/>
</dbReference>
<comment type="caution">
    <text evidence="2">The sequence shown here is derived from an EMBL/GenBank/DDBJ whole genome shotgun (WGS) entry which is preliminary data.</text>
</comment>
<sequence>MYETFSIIIKSGIKQGCALSMMLYIIAIEELMLRIKLNKNIKGYKIYGLEEREIKSTAYADDIVEYLSDKLSIELFFQEFAEWGEISGAKINGEKTVIVDVNNPDPIEDFKVLRVFFNKKGISPKNIENVINKIKQAIFYGIYPH</sequence>
<accession>A0A814F607</accession>
<dbReference type="AlphaFoldDB" id="A0A814F607"/>
<dbReference type="PANTHER" id="PTHR31635">
    <property type="entry name" value="REVERSE TRANSCRIPTASE DOMAIN-CONTAINING PROTEIN-RELATED"/>
    <property type="match status" value="1"/>
</dbReference>
<dbReference type="Pfam" id="PF00078">
    <property type="entry name" value="RVT_1"/>
    <property type="match status" value="1"/>
</dbReference>